<proteinExistence type="predicted"/>
<dbReference type="Pfam" id="PF18915">
    <property type="entry name" value="DUF5667"/>
    <property type="match status" value="1"/>
</dbReference>
<evidence type="ECO:0000313" key="3">
    <source>
        <dbReference type="EMBL" id="KKS72880.1"/>
    </source>
</evidence>
<evidence type="ECO:0000313" key="4">
    <source>
        <dbReference type="Proteomes" id="UP000033867"/>
    </source>
</evidence>
<feature type="compositionally biased region" description="Low complexity" evidence="1">
    <location>
        <begin position="421"/>
        <end position="446"/>
    </location>
</feature>
<protein>
    <recommendedName>
        <fullName evidence="2">DUF5667 domain-containing protein</fullName>
    </recommendedName>
</protein>
<sequence length="446" mass="47060">MNSIPHNKKIVSNSLKAQLKKVKQLEGRINPDRAWVQETKASLLNTIATTSAPVAVKEHTRRTHTAIFDAVQALFPKQLLFQAKPFFVSFLVFGLAASGWIASASASESLPGDTLWQIKLATEKTQIVLASITGNDKKNVTLQLKFATRRAEEIKTVAAEEKFPPEEKTKRTSEGLKQLQENIASIDTVVQSDAQKDDTGANAKQVNDSTAQISETLKEVATSVEGVDPTTALAQQVVATQQAVDEVGITAVKVAVEGAKNDAERIAAQDLVEQKIVSVLSDADVALHETAEVKALVQQVDVTAAGGVTTSVSSTLVDPVGTSPSTTPLVTTSAFVPGSTSTPSFTITSTPALTPQQTIDGILSQVDKTSADVQTQVDEIKALIASNDLLGALDKATQLKKTTAASTQQTIEIKKTVEQVTSASKASSDTTSATRPASTTPTSTGT</sequence>
<reference evidence="3 4" key="1">
    <citation type="journal article" date="2015" name="Nature">
        <title>rRNA introns, odd ribosomes, and small enigmatic genomes across a large radiation of phyla.</title>
        <authorList>
            <person name="Brown C.T."/>
            <person name="Hug L.A."/>
            <person name="Thomas B.C."/>
            <person name="Sharon I."/>
            <person name="Castelle C.J."/>
            <person name="Singh A."/>
            <person name="Wilkins M.J."/>
            <person name="Williams K.H."/>
            <person name="Banfield J.F."/>
        </authorList>
    </citation>
    <scope>NUCLEOTIDE SEQUENCE [LARGE SCALE GENOMIC DNA]</scope>
</reference>
<dbReference type="InterPro" id="IPR043725">
    <property type="entry name" value="DUF5667"/>
</dbReference>
<dbReference type="AlphaFoldDB" id="A0A0G1BHJ1"/>
<accession>A0A0G1BHJ1</accession>
<organism evidence="3 4">
    <name type="scientific">Candidatus Magasanikbacteria bacterium GW2011_GWE2_42_7</name>
    <dbReference type="NCBI Taxonomy" id="1619052"/>
    <lineage>
        <taxon>Bacteria</taxon>
        <taxon>Candidatus Magasanikiibacteriota</taxon>
    </lineage>
</organism>
<evidence type="ECO:0000259" key="2">
    <source>
        <dbReference type="Pfam" id="PF18915"/>
    </source>
</evidence>
<evidence type="ECO:0000256" key="1">
    <source>
        <dbReference type="SAM" id="MobiDB-lite"/>
    </source>
</evidence>
<gene>
    <name evidence="3" type="ORF">UV42_C0003G0009</name>
</gene>
<feature type="domain" description="DUF5667" evidence="2">
    <location>
        <begin position="109"/>
        <end position="221"/>
    </location>
</feature>
<dbReference type="EMBL" id="LCEK01000003">
    <property type="protein sequence ID" value="KKS72880.1"/>
    <property type="molecule type" value="Genomic_DNA"/>
</dbReference>
<dbReference type="Proteomes" id="UP000033867">
    <property type="component" value="Unassembled WGS sequence"/>
</dbReference>
<name>A0A0G1BHJ1_9BACT</name>
<feature type="region of interest" description="Disordered" evidence="1">
    <location>
        <begin position="418"/>
        <end position="446"/>
    </location>
</feature>
<comment type="caution">
    <text evidence="3">The sequence shown here is derived from an EMBL/GenBank/DDBJ whole genome shotgun (WGS) entry which is preliminary data.</text>
</comment>